<feature type="region of interest" description="Disordered" evidence="1">
    <location>
        <begin position="650"/>
        <end position="675"/>
    </location>
</feature>
<comment type="caution">
    <text evidence="2">The sequence shown here is derived from an EMBL/GenBank/DDBJ whole genome shotgun (WGS) entry which is preliminary data.</text>
</comment>
<dbReference type="RefSeq" id="WP_361703038.1">
    <property type="nucleotide sequence ID" value="NZ_JBEZVE010000008.1"/>
</dbReference>
<feature type="region of interest" description="Disordered" evidence="1">
    <location>
        <begin position="351"/>
        <end position="394"/>
    </location>
</feature>
<feature type="region of interest" description="Disordered" evidence="1">
    <location>
        <begin position="714"/>
        <end position="759"/>
    </location>
</feature>
<name>A0ABV2ZJ27_9ACTN</name>
<feature type="region of interest" description="Disordered" evidence="1">
    <location>
        <begin position="480"/>
        <end position="516"/>
    </location>
</feature>
<evidence type="ECO:0008006" key="4">
    <source>
        <dbReference type="Google" id="ProtNLM"/>
    </source>
</evidence>
<feature type="region of interest" description="Disordered" evidence="1">
    <location>
        <begin position="778"/>
        <end position="815"/>
    </location>
</feature>
<feature type="compositionally biased region" description="Pro residues" evidence="1">
    <location>
        <begin position="244"/>
        <end position="256"/>
    </location>
</feature>
<feature type="region of interest" description="Disordered" evidence="1">
    <location>
        <begin position="119"/>
        <end position="175"/>
    </location>
</feature>
<feature type="compositionally biased region" description="Low complexity" evidence="1">
    <location>
        <begin position="28"/>
        <end position="42"/>
    </location>
</feature>
<accession>A0ABV2ZJ27</accession>
<feature type="region of interest" description="Disordered" evidence="1">
    <location>
        <begin position="854"/>
        <end position="875"/>
    </location>
</feature>
<feature type="compositionally biased region" description="Low complexity" evidence="1">
    <location>
        <begin position="406"/>
        <end position="417"/>
    </location>
</feature>
<sequence>MGLLSWLTRNGEGSRGGVTEPGTRARADAGTTPPGPDATPDAQVTGGWRSTPPVQRTLSAPMGLVTDPRGFGGRLGTWQDPTVTGPLGHLVSARAPSGVGHGLAEPMMPVQRMSVRPQAQAFGGSREAQNPVRGEDAGWADRPGDRPDDSHGTVGPTAQGTVSSPGPGLSVPEGVRAGAPVALPLASLQRTAVLPTAPARDTAPPAPAMVMRVPAVPAGPAPTRPLVVAEPPDEPARELTPVPASGPDPDPGPLTPDTPDEPVAGLLAAPDTPAGPDEVRGGVVQRTEASATARPTPVRDTPAPPLSLAAPRTGTTAGQGPDTALTAPLIGGVDGAGPAVQSVVQRDVAVPPRPRHRGLGEPLTALPPTALPRPGSTATPAESAAAPPSVASDTYVSRTVEVPETPAAPEIPTAPEESAVPVEPAVPDLGAGPAEPAVPSSDGEATAPLLGDTPPLTTDPVDLGTVLSPETVTDAGAEPVKLGQLPAPDTGPGMDTGPGLGTGSGPGSGTGFGLGSGSGSGAGFGLGSVPGSGVGSGAGTAPGVGLVPGPAPAPGPAVASGGAAPQGPVAVQRLDVLDVPGGSPPAPPVPPATAVTPVRAEADPAPLLGDAAPLAVSDTVAVEATGPGEMVTAATPMPMRRLDAVNAADAATLPGTPPETGAGSDAGPVAQGGGPVFPLVAQRSLPLYTVPEAAPSAEAPVASEPAAAVPVRWERAGGGPSAPGAGGSGGHAWSADTAPDGPRSGHTATGGGSAYPATATATATGHAGGVVQRATDAGTTAHADGAPSAWSYGDVGRPGRPEFPGVSAPGAAVRPDGLLQPATRALQGPDALGPPVPLQRLASVPGVAPSPVPHFATPSLPSPPLRGRAPSAPALSGVSAGAAAVAAGVAQWMPDGSVEFTAPAVQRAEDGASAGEPPADPPTPPEPAAPSAAEPSASTSAAAPGKTAGSGVPKVTDELVRALVAPLSRLLRAELRIERERAGTLIHTRH</sequence>
<feature type="region of interest" description="Disordered" evidence="1">
    <location>
        <begin position="222"/>
        <end position="307"/>
    </location>
</feature>
<organism evidence="2 3">
    <name type="scientific">Streptomyces sp. 900129855</name>
    <dbReference type="NCBI Taxonomy" id="3155129"/>
    <lineage>
        <taxon>Bacteria</taxon>
        <taxon>Bacillati</taxon>
        <taxon>Actinomycetota</taxon>
        <taxon>Actinomycetes</taxon>
        <taxon>Kitasatosporales</taxon>
        <taxon>Streptomycetaceae</taxon>
        <taxon>Streptomyces</taxon>
    </lineage>
</organism>
<feature type="compositionally biased region" description="Low complexity" evidence="1">
    <location>
        <begin position="362"/>
        <end position="392"/>
    </location>
</feature>
<evidence type="ECO:0000313" key="2">
    <source>
        <dbReference type="EMBL" id="MEU3782313.1"/>
    </source>
</evidence>
<proteinExistence type="predicted"/>
<keyword evidence="3" id="KW-1185">Reference proteome</keyword>
<evidence type="ECO:0000256" key="1">
    <source>
        <dbReference type="SAM" id="MobiDB-lite"/>
    </source>
</evidence>
<reference evidence="2 3" key="1">
    <citation type="submission" date="2024-06" db="EMBL/GenBank/DDBJ databases">
        <title>The Natural Products Discovery Center: Release of the First 8490 Sequenced Strains for Exploring Actinobacteria Biosynthetic Diversity.</title>
        <authorList>
            <person name="Kalkreuter E."/>
            <person name="Kautsar S.A."/>
            <person name="Yang D."/>
            <person name="Bader C.D."/>
            <person name="Teijaro C.N."/>
            <person name="Fluegel L."/>
            <person name="Davis C.M."/>
            <person name="Simpson J.R."/>
            <person name="Lauterbach L."/>
            <person name="Steele A.D."/>
            <person name="Gui C."/>
            <person name="Meng S."/>
            <person name="Li G."/>
            <person name="Viehrig K."/>
            <person name="Ye F."/>
            <person name="Su P."/>
            <person name="Kiefer A.F."/>
            <person name="Nichols A."/>
            <person name="Cepeda A.J."/>
            <person name="Yan W."/>
            <person name="Fan B."/>
            <person name="Jiang Y."/>
            <person name="Adhikari A."/>
            <person name="Zheng C.-J."/>
            <person name="Schuster L."/>
            <person name="Cowan T.M."/>
            <person name="Smanski M.J."/>
            <person name="Chevrette M.G."/>
            <person name="De Carvalho L.P.S."/>
            <person name="Shen B."/>
        </authorList>
    </citation>
    <scope>NUCLEOTIDE SEQUENCE [LARGE SCALE GENOMIC DNA]</scope>
    <source>
        <strain evidence="2 3">NPDC033843</strain>
    </source>
</reference>
<feature type="compositionally biased region" description="Pro residues" evidence="1">
    <location>
        <begin position="918"/>
        <end position="928"/>
    </location>
</feature>
<feature type="region of interest" description="Disordered" evidence="1">
    <location>
        <begin position="908"/>
        <end position="952"/>
    </location>
</feature>
<feature type="compositionally biased region" description="Gly residues" evidence="1">
    <location>
        <begin position="716"/>
        <end position="730"/>
    </location>
</feature>
<dbReference type="EMBL" id="JBEZVE010000008">
    <property type="protein sequence ID" value="MEU3782313.1"/>
    <property type="molecule type" value="Genomic_DNA"/>
</dbReference>
<feature type="region of interest" description="Disordered" evidence="1">
    <location>
        <begin position="406"/>
        <end position="465"/>
    </location>
</feature>
<gene>
    <name evidence="2" type="ORF">AB0E89_17365</name>
</gene>
<feature type="compositionally biased region" description="Basic and acidic residues" evidence="1">
    <location>
        <begin position="142"/>
        <end position="151"/>
    </location>
</feature>
<feature type="region of interest" description="Disordered" evidence="1">
    <location>
        <begin position="1"/>
        <end position="63"/>
    </location>
</feature>
<protein>
    <recommendedName>
        <fullName evidence="4">Syndecan 1</fullName>
    </recommendedName>
</protein>
<evidence type="ECO:0000313" key="3">
    <source>
        <dbReference type="Proteomes" id="UP001550739"/>
    </source>
</evidence>
<dbReference type="Proteomes" id="UP001550739">
    <property type="component" value="Unassembled WGS sequence"/>
</dbReference>
<feature type="compositionally biased region" description="Gly residues" evidence="1">
    <location>
        <begin position="494"/>
        <end position="516"/>
    </location>
</feature>
<feature type="compositionally biased region" description="Low complexity" evidence="1">
    <location>
        <begin position="929"/>
        <end position="950"/>
    </location>
</feature>